<dbReference type="InterPro" id="IPR019888">
    <property type="entry name" value="Tscrpt_reg_AsnC-like"/>
</dbReference>
<proteinExistence type="predicted"/>
<dbReference type="PANTHER" id="PTHR30154:SF34">
    <property type="entry name" value="TRANSCRIPTIONAL REGULATOR AZLB"/>
    <property type="match status" value="1"/>
</dbReference>
<dbReference type="PANTHER" id="PTHR30154">
    <property type="entry name" value="LEUCINE-RESPONSIVE REGULATORY PROTEIN"/>
    <property type="match status" value="1"/>
</dbReference>
<evidence type="ECO:0000256" key="2">
    <source>
        <dbReference type="ARBA" id="ARBA00023125"/>
    </source>
</evidence>
<dbReference type="AlphaFoldDB" id="A0A495XIM5"/>
<comment type="caution">
    <text evidence="6">The sequence shown here is derived from an EMBL/GenBank/DDBJ whole genome shotgun (WGS) entry which is preliminary data.</text>
</comment>
<dbReference type="InterPro" id="IPR011008">
    <property type="entry name" value="Dimeric_a/b-barrel"/>
</dbReference>
<feature type="domain" description="HTH asnC-type" evidence="5">
    <location>
        <begin position="168"/>
        <end position="207"/>
    </location>
</feature>
<keyword evidence="3" id="KW-0804">Transcription</keyword>
<dbReference type="GO" id="GO:0043565">
    <property type="term" value="F:sequence-specific DNA binding"/>
    <property type="evidence" value="ECO:0007669"/>
    <property type="project" value="InterPro"/>
</dbReference>
<dbReference type="InterPro" id="IPR019887">
    <property type="entry name" value="Tscrpt_reg_AsnC/Lrp_C"/>
</dbReference>
<dbReference type="PRINTS" id="PR00033">
    <property type="entry name" value="HTHASNC"/>
</dbReference>
<dbReference type="SMART" id="SM00344">
    <property type="entry name" value="HTH_ASNC"/>
    <property type="match status" value="2"/>
</dbReference>
<dbReference type="OrthoDB" id="3453230at2"/>
<sequence>MLDDLDRALVHALHVNGRAPFNWIAAVLGVSTQTVIRRYRRLRAEAGLRVVGLPDPARTGETRWLTRVTASPATARDIAESLARREDTSWVKLASGGTEIFTVVTGDSLLLQDIPRAASITAVSAHLVLHTYLGGPTAWHGRAKALTPEQIAALSPPRTEDENRSPADTDAPLLAALKKDGRIGQAALAEATGWSPVTVARRLNALQAAGAIFFDVQVDARLFGATTHAMLWMSVAPAHLDAVAKTLAKHEELAFVAATTGPTNLCAQALCPTPAALHKYLTEQLGTLEHVHAIETSPVLRTVKALD</sequence>
<dbReference type="RefSeq" id="WP_121223773.1">
    <property type="nucleotide sequence ID" value="NZ_JBIUBA010000001.1"/>
</dbReference>
<evidence type="ECO:0000259" key="5">
    <source>
        <dbReference type="Pfam" id="PF13404"/>
    </source>
</evidence>
<name>A0A495XIM5_9PSEU</name>
<evidence type="ECO:0000256" key="1">
    <source>
        <dbReference type="ARBA" id="ARBA00023015"/>
    </source>
</evidence>
<dbReference type="InterPro" id="IPR036390">
    <property type="entry name" value="WH_DNA-bd_sf"/>
</dbReference>
<dbReference type="Gene3D" id="3.30.70.920">
    <property type="match status" value="1"/>
</dbReference>
<dbReference type="SUPFAM" id="SSF54909">
    <property type="entry name" value="Dimeric alpha+beta barrel"/>
    <property type="match status" value="1"/>
</dbReference>
<dbReference type="Proteomes" id="UP000272729">
    <property type="component" value="Unassembled WGS sequence"/>
</dbReference>
<organism evidence="6 7">
    <name type="scientific">Saccharothrix variisporea</name>
    <dbReference type="NCBI Taxonomy" id="543527"/>
    <lineage>
        <taxon>Bacteria</taxon>
        <taxon>Bacillati</taxon>
        <taxon>Actinomycetota</taxon>
        <taxon>Actinomycetes</taxon>
        <taxon>Pseudonocardiales</taxon>
        <taxon>Pseudonocardiaceae</taxon>
        <taxon>Saccharothrix</taxon>
    </lineage>
</organism>
<accession>A0A495XIM5</accession>
<dbReference type="GO" id="GO:0005829">
    <property type="term" value="C:cytosol"/>
    <property type="evidence" value="ECO:0007669"/>
    <property type="project" value="TreeGrafter"/>
</dbReference>
<protein>
    <submittedName>
        <fullName evidence="6">DNA-binding Lrp family transcriptional regulator</fullName>
    </submittedName>
</protein>
<keyword evidence="2 6" id="KW-0238">DNA-binding</keyword>
<keyword evidence="7" id="KW-1185">Reference proteome</keyword>
<evidence type="ECO:0000256" key="3">
    <source>
        <dbReference type="ARBA" id="ARBA00023163"/>
    </source>
</evidence>
<dbReference type="InterPro" id="IPR000485">
    <property type="entry name" value="AsnC-type_HTH_dom"/>
</dbReference>
<dbReference type="EMBL" id="RBXR01000001">
    <property type="protein sequence ID" value="RKT71448.1"/>
    <property type="molecule type" value="Genomic_DNA"/>
</dbReference>
<dbReference type="Pfam" id="PF01037">
    <property type="entry name" value="AsnC_trans_reg"/>
    <property type="match status" value="1"/>
</dbReference>
<dbReference type="GO" id="GO:0043200">
    <property type="term" value="P:response to amino acid"/>
    <property type="evidence" value="ECO:0007669"/>
    <property type="project" value="TreeGrafter"/>
</dbReference>
<gene>
    <name evidence="6" type="ORF">DFJ66_4737</name>
</gene>
<evidence type="ECO:0000259" key="4">
    <source>
        <dbReference type="Pfam" id="PF01037"/>
    </source>
</evidence>
<feature type="domain" description="Transcription regulator AsnC/Lrp ligand binding" evidence="4">
    <location>
        <begin position="233"/>
        <end position="302"/>
    </location>
</feature>
<dbReference type="InterPro" id="IPR036388">
    <property type="entry name" value="WH-like_DNA-bd_sf"/>
</dbReference>
<dbReference type="Pfam" id="PF13404">
    <property type="entry name" value="HTH_AsnC-type"/>
    <property type="match status" value="2"/>
</dbReference>
<dbReference type="SUPFAM" id="SSF46785">
    <property type="entry name" value="Winged helix' DNA-binding domain"/>
    <property type="match status" value="2"/>
</dbReference>
<evidence type="ECO:0000313" key="7">
    <source>
        <dbReference type="Proteomes" id="UP000272729"/>
    </source>
</evidence>
<feature type="domain" description="HTH asnC-type" evidence="5">
    <location>
        <begin position="2"/>
        <end position="43"/>
    </location>
</feature>
<keyword evidence="1" id="KW-0805">Transcription regulation</keyword>
<evidence type="ECO:0000313" key="6">
    <source>
        <dbReference type="EMBL" id="RKT71448.1"/>
    </source>
</evidence>
<dbReference type="Gene3D" id="1.10.10.10">
    <property type="entry name" value="Winged helix-like DNA-binding domain superfamily/Winged helix DNA-binding domain"/>
    <property type="match status" value="2"/>
</dbReference>
<reference evidence="6 7" key="1">
    <citation type="submission" date="2018-10" db="EMBL/GenBank/DDBJ databases">
        <title>Sequencing the genomes of 1000 actinobacteria strains.</title>
        <authorList>
            <person name="Klenk H.-P."/>
        </authorList>
    </citation>
    <scope>NUCLEOTIDE SEQUENCE [LARGE SCALE GENOMIC DNA]</scope>
    <source>
        <strain evidence="6 7">DSM 43911</strain>
    </source>
</reference>